<protein>
    <submittedName>
        <fullName evidence="2">Alkylhydroperoxidase AhpD family core domain-containing protein</fullName>
    </submittedName>
</protein>
<accession>A0A1H9KJD1</accession>
<dbReference type="SUPFAM" id="SSF69118">
    <property type="entry name" value="AhpD-like"/>
    <property type="match status" value="1"/>
</dbReference>
<evidence type="ECO:0000259" key="1">
    <source>
        <dbReference type="Pfam" id="PF02627"/>
    </source>
</evidence>
<dbReference type="NCBIfam" id="TIGR00778">
    <property type="entry name" value="ahpD_dom"/>
    <property type="match status" value="1"/>
</dbReference>
<name>A0A1H9KJD1_9PSEU</name>
<dbReference type="InterPro" id="IPR029032">
    <property type="entry name" value="AhpD-like"/>
</dbReference>
<dbReference type="GO" id="GO:0051920">
    <property type="term" value="F:peroxiredoxin activity"/>
    <property type="evidence" value="ECO:0007669"/>
    <property type="project" value="InterPro"/>
</dbReference>
<dbReference type="PANTHER" id="PTHR34846:SF7">
    <property type="entry name" value="BLL7811 PROTEIN"/>
    <property type="match status" value="1"/>
</dbReference>
<gene>
    <name evidence="2" type="ORF">SAMN04487818_101208</name>
</gene>
<dbReference type="InterPro" id="IPR003779">
    <property type="entry name" value="CMD-like"/>
</dbReference>
<dbReference type="STRING" id="155974.SAMN04487818_101208"/>
<dbReference type="Gene3D" id="1.20.1290.10">
    <property type="entry name" value="AhpD-like"/>
    <property type="match status" value="1"/>
</dbReference>
<dbReference type="InterPro" id="IPR004675">
    <property type="entry name" value="AhpD_core"/>
</dbReference>
<dbReference type="PANTHER" id="PTHR34846">
    <property type="entry name" value="4-CARBOXYMUCONOLACTONE DECARBOXYLASE FAMILY PROTEIN (AFU_ORTHOLOGUE AFUA_6G11590)"/>
    <property type="match status" value="1"/>
</dbReference>
<evidence type="ECO:0000313" key="2">
    <source>
        <dbReference type="EMBL" id="SEQ99254.1"/>
    </source>
</evidence>
<sequence length="146" mass="15896">MDNPAIVIPEAMKALVAFGNTAAGKGVPESTIELVKLRASQVNGCSACVHMHARDMRKAGESDERLFTVAAWREAPFFSEPERVALELTEVLTRLADTANPVTDELWGRVRAHYDERAASALLVAIANINVWNRLNAAVHQVAGTF</sequence>
<evidence type="ECO:0000313" key="3">
    <source>
        <dbReference type="Proteomes" id="UP000199051"/>
    </source>
</evidence>
<dbReference type="Pfam" id="PF02627">
    <property type="entry name" value="CMD"/>
    <property type="match status" value="1"/>
</dbReference>
<feature type="domain" description="Carboxymuconolactone decarboxylase-like" evidence="1">
    <location>
        <begin position="9"/>
        <end position="90"/>
    </location>
</feature>
<keyword evidence="2" id="KW-0575">Peroxidase</keyword>
<dbReference type="AlphaFoldDB" id="A0A1H9KJD1"/>
<dbReference type="EMBL" id="FOGI01000001">
    <property type="protein sequence ID" value="SEQ99254.1"/>
    <property type="molecule type" value="Genomic_DNA"/>
</dbReference>
<reference evidence="3" key="1">
    <citation type="submission" date="2016-10" db="EMBL/GenBank/DDBJ databases">
        <authorList>
            <person name="Varghese N."/>
            <person name="Submissions S."/>
        </authorList>
    </citation>
    <scope>NUCLEOTIDE SEQUENCE [LARGE SCALE GENOMIC DNA]</scope>
    <source>
        <strain evidence="3">DSM 44260</strain>
    </source>
</reference>
<dbReference type="Proteomes" id="UP000199051">
    <property type="component" value="Unassembled WGS sequence"/>
</dbReference>
<keyword evidence="2" id="KW-0560">Oxidoreductase</keyword>
<proteinExistence type="predicted"/>
<keyword evidence="3" id="KW-1185">Reference proteome</keyword>
<organism evidence="2 3">
    <name type="scientific">Actinokineospora terrae</name>
    <dbReference type="NCBI Taxonomy" id="155974"/>
    <lineage>
        <taxon>Bacteria</taxon>
        <taxon>Bacillati</taxon>
        <taxon>Actinomycetota</taxon>
        <taxon>Actinomycetes</taxon>
        <taxon>Pseudonocardiales</taxon>
        <taxon>Pseudonocardiaceae</taxon>
        <taxon>Actinokineospora</taxon>
    </lineage>
</organism>